<reference evidence="4" key="1">
    <citation type="journal article" date="2014" name="Int. J. Syst. Evol. Microbiol.">
        <title>Complete genome sequence of Corynebacterium casei LMG S-19264T (=DSM 44701T), isolated from a smear-ripened cheese.</title>
        <authorList>
            <consortium name="US DOE Joint Genome Institute (JGI-PGF)"/>
            <person name="Walter F."/>
            <person name="Albersmeier A."/>
            <person name="Kalinowski J."/>
            <person name="Ruckert C."/>
        </authorList>
    </citation>
    <scope>NUCLEOTIDE SEQUENCE</scope>
    <source>
        <strain evidence="4">CGMCC 1.15371</strain>
    </source>
</reference>
<protein>
    <recommendedName>
        <fullName evidence="6">Flagellar hook capping protein</fullName>
    </recommendedName>
</protein>
<evidence type="ECO:0000256" key="2">
    <source>
        <dbReference type="ARBA" id="ARBA00022795"/>
    </source>
</evidence>
<evidence type="ECO:0000313" key="4">
    <source>
        <dbReference type="EMBL" id="GGE42154.1"/>
    </source>
</evidence>
<evidence type="ECO:0008006" key="6">
    <source>
        <dbReference type="Google" id="ProtNLM"/>
    </source>
</evidence>
<accession>A0A8J2YH98</accession>
<feature type="compositionally biased region" description="Basic and acidic residues" evidence="3">
    <location>
        <begin position="131"/>
        <end position="152"/>
    </location>
</feature>
<sequence>MNIDPTLQWQNQNNQVSTHKDTLGKDDFLKLLLTQLQAQDPMDPMQDTQFISQMATFTSLEQTNNMTDLLTQFVNSQSKNMIGQMSNVIGKTVTWQETTQYDDGTSDVQNHTDVITGISSKDGEITYLTKSGDKVDPDSVIKLEETGSKDDSSGDNDSSSGDDKKS</sequence>
<dbReference type="RefSeq" id="WP_188693331.1">
    <property type="nucleotide sequence ID" value="NZ_BMIR01000008.1"/>
</dbReference>
<comment type="similarity">
    <text evidence="1">Belongs to the FlgD family.</text>
</comment>
<proteinExistence type="inferred from homology"/>
<dbReference type="Proteomes" id="UP000628775">
    <property type="component" value="Unassembled WGS sequence"/>
</dbReference>
<feature type="region of interest" description="Disordered" evidence="3">
    <location>
        <begin position="129"/>
        <end position="166"/>
    </location>
</feature>
<keyword evidence="5" id="KW-1185">Reference proteome</keyword>
<dbReference type="AlphaFoldDB" id="A0A8J2YH98"/>
<evidence type="ECO:0000313" key="5">
    <source>
        <dbReference type="Proteomes" id="UP000628775"/>
    </source>
</evidence>
<keyword evidence="2" id="KW-1005">Bacterial flagellum biogenesis</keyword>
<dbReference type="GO" id="GO:0044781">
    <property type="term" value="P:bacterial-type flagellum organization"/>
    <property type="evidence" value="ECO:0007669"/>
    <property type="project" value="UniProtKB-KW"/>
</dbReference>
<dbReference type="Pfam" id="PF03963">
    <property type="entry name" value="FlgD"/>
    <property type="match status" value="1"/>
</dbReference>
<dbReference type="InterPro" id="IPR005648">
    <property type="entry name" value="FlgD"/>
</dbReference>
<dbReference type="EMBL" id="BMIR01000008">
    <property type="protein sequence ID" value="GGE42154.1"/>
    <property type="molecule type" value="Genomic_DNA"/>
</dbReference>
<reference evidence="4" key="2">
    <citation type="submission" date="2020-09" db="EMBL/GenBank/DDBJ databases">
        <authorList>
            <person name="Sun Q."/>
            <person name="Zhou Y."/>
        </authorList>
    </citation>
    <scope>NUCLEOTIDE SEQUENCE</scope>
    <source>
        <strain evidence="4">CGMCC 1.15371</strain>
    </source>
</reference>
<comment type="caution">
    <text evidence="4">The sequence shown here is derived from an EMBL/GenBank/DDBJ whole genome shotgun (WGS) entry which is preliminary data.</text>
</comment>
<dbReference type="NCBIfam" id="NF007197">
    <property type="entry name" value="PRK09618.1"/>
    <property type="match status" value="1"/>
</dbReference>
<name>A0A8J2YH98_9BACL</name>
<evidence type="ECO:0000256" key="1">
    <source>
        <dbReference type="ARBA" id="ARBA00010577"/>
    </source>
</evidence>
<gene>
    <name evidence="4" type="primary">ylxG</name>
    <name evidence="4" type="ORF">GCM10011391_21200</name>
</gene>
<evidence type="ECO:0000256" key="3">
    <source>
        <dbReference type="SAM" id="MobiDB-lite"/>
    </source>
</evidence>
<organism evidence="4 5">
    <name type="scientific">Pullulanibacillus camelliae</name>
    <dbReference type="NCBI Taxonomy" id="1707096"/>
    <lineage>
        <taxon>Bacteria</taxon>
        <taxon>Bacillati</taxon>
        <taxon>Bacillota</taxon>
        <taxon>Bacilli</taxon>
        <taxon>Bacillales</taxon>
        <taxon>Sporolactobacillaceae</taxon>
        <taxon>Pullulanibacillus</taxon>
    </lineage>
</organism>